<evidence type="ECO:0000256" key="9">
    <source>
        <dbReference type="ARBA" id="ARBA00022679"/>
    </source>
</evidence>
<comment type="catalytic activity">
    <reaction evidence="17 19">
        <text>alpha-ribazole + adenosylcob(III)inamide-GDP = adenosylcob(III)alamin + GMP + H(+)</text>
        <dbReference type="Rhea" id="RHEA:16049"/>
        <dbReference type="ChEBI" id="CHEBI:10329"/>
        <dbReference type="ChEBI" id="CHEBI:15378"/>
        <dbReference type="ChEBI" id="CHEBI:18408"/>
        <dbReference type="ChEBI" id="CHEBI:58115"/>
        <dbReference type="ChEBI" id="CHEBI:60487"/>
        <dbReference type="EC" id="2.7.8.26"/>
    </reaction>
</comment>
<dbReference type="EC" id="2.7.8.26" evidence="5 19"/>
<evidence type="ECO:0000256" key="20">
    <source>
        <dbReference type="SAM" id="MobiDB-lite"/>
    </source>
</evidence>
<dbReference type="NCBIfam" id="TIGR00317">
    <property type="entry name" value="cobS"/>
    <property type="match status" value="1"/>
</dbReference>
<dbReference type="GO" id="GO:0005886">
    <property type="term" value="C:plasma membrane"/>
    <property type="evidence" value="ECO:0007669"/>
    <property type="project" value="UniProtKB-SubCell"/>
</dbReference>
<organism evidence="21">
    <name type="scientific">Micromonospora carbonacea</name>
    <dbReference type="NCBI Taxonomy" id="47853"/>
    <lineage>
        <taxon>Bacteria</taxon>
        <taxon>Bacillati</taxon>
        <taxon>Actinomycetota</taxon>
        <taxon>Actinomycetes</taxon>
        <taxon>Micromonosporales</taxon>
        <taxon>Micromonosporaceae</taxon>
        <taxon>Micromonospora</taxon>
    </lineage>
</organism>
<evidence type="ECO:0000256" key="18">
    <source>
        <dbReference type="ARBA" id="ARBA00049504"/>
    </source>
</evidence>
<feature type="transmembrane region" description="Helical" evidence="19">
    <location>
        <begin position="162"/>
        <end position="182"/>
    </location>
</feature>
<keyword evidence="13 19" id="KW-0472">Membrane</keyword>
<keyword evidence="8 19" id="KW-0169">Cobalamin biosynthesis</keyword>
<evidence type="ECO:0000313" key="21">
    <source>
        <dbReference type="EMBL" id="QLJ97309.1"/>
    </source>
</evidence>
<evidence type="ECO:0000256" key="10">
    <source>
        <dbReference type="ARBA" id="ARBA00022692"/>
    </source>
</evidence>
<comment type="similarity">
    <text evidence="4 19">Belongs to the CobS family.</text>
</comment>
<evidence type="ECO:0000256" key="11">
    <source>
        <dbReference type="ARBA" id="ARBA00022842"/>
    </source>
</evidence>
<keyword evidence="9 19" id="KW-0808">Transferase</keyword>
<dbReference type="PANTHER" id="PTHR34148">
    <property type="entry name" value="ADENOSYLCOBINAMIDE-GDP RIBAZOLETRANSFERASE"/>
    <property type="match status" value="1"/>
</dbReference>
<feature type="transmembrane region" description="Helical" evidence="19">
    <location>
        <begin position="52"/>
        <end position="72"/>
    </location>
</feature>
<keyword evidence="10 19" id="KW-0812">Transmembrane</keyword>
<evidence type="ECO:0000256" key="8">
    <source>
        <dbReference type="ARBA" id="ARBA00022573"/>
    </source>
</evidence>
<evidence type="ECO:0000256" key="6">
    <source>
        <dbReference type="ARBA" id="ARBA00015850"/>
    </source>
</evidence>
<comment type="subcellular location">
    <subcellularLocation>
        <location evidence="2 19">Cell membrane</location>
        <topology evidence="2 19">Multi-pass membrane protein</topology>
    </subcellularLocation>
</comment>
<reference evidence="21" key="1">
    <citation type="submission" date="2020-08" db="EMBL/GenBank/DDBJ databases">
        <title>A bifunctional nitrone conjugated secondary metabolite targeting the ribosome.</title>
        <authorList>
            <person name="Limbrick E.M."/>
            <person name="Graf M."/>
            <person name="Derewacz D.K."/>
            <person name="Nguyen F."/>
            <person name="Spraggins J.M."/>
            <person name="Wieland M."/>
            <person name="Ynigez-Gutierrez A.E."/>
            <person name="Reisman B.J."/>
            <person name="Zinshteyn B."/>
            <person name="McCulloch K."/>
            <person name="Iverson T.M."/>
            <person name="Green R."/>
            <person name="Wilson D.N."/>
            <person name="Bachmann B.O."/>
        </authorList>
    </citation>
    <scope>NUCLEOTIDE SEQUENCE</scope>
    <source>
        <strain evidence="21">Africana</strain>
    </source>
</reference>
<evidence type="ECO:0000256" key="19">
    <source>
        <dbReference type="HAMAP-Rule" id="MF_00719"/>
    </source>
</evidence>
<dbReference type="EMBL" id="CP058905">
    <property type="protein sequence ID" value="QLJ97309.1"/>
    <property type="molecule type" value="Genomic_DNA"/>
</dbReference>
<accession>A0A7D6CDC0</accession>
<feature type="transmembrane region" description="Helical" evidence="19">
    <location>
        <begin position="227"/>
        <end position="244"/>
    </location>
</feature>
<feature type="transmembrane region" description="Helical" evidence="19">
    <location>
        <begin position="136"/>
        <end position="156"/>
    </location>
</feature>
<feature type="transmembrane region" description="Helical" evidence="19">
    <location>
        <begin position="251"/>
        <end position="274"/>
    </location>
</feature>
<dbReference type="AlphaFoldDB" id="A0A7D6CDC0"/>
<dbReference type="GO" id="GO:0009236">
    <property type="term" value="P:cobalamin biosynthetic process"/>
    <property type="evidence" value="ECO:0007669"/>
    <property type="project" value="UniProtKB-UniRule"/>
</dbReference>
<evidence type="ECO:0000256" key="12">
    <source>
        <dbReference type="ARBA" id="ARBA00022989"/>
    </source>
</evidence>
<dbReference type="PANTHER" id="PTHR34148:SF1">
    <property type="entry name" value="ADENOSYLCOBINAMIDE-GDP RIBAZOLETRANSFERASE"/>
    <property type="match status" value="1"/>
</dbReference>
<evidence type="ECO:0000256" key="1">
    <source>
        <dbReference type="ARBA" id="ARBA00001946"/>
    </source>
</evidence>
<evidence type="ECO:0000256" key="2">
    <source>
        <dbReference type="ARBA" id="ARBA00004651"/>
    </source>
</evidence>
<dbReference type="GO" id="GO:0008818">
    <property type="term" value="F:cobalamin 5'-phosphate synthase activity"/>
    <property type="evidence" value="ECO:0007669"/>
    <property type="project" value="UniProtKB-UniRule"/>
</dbReference>
<evidence type="ECO:0000256" key="13">
    <source>
        <dbReference type="ARBA" id="ARBA00023136"/>
    </source>
</evidence>
<gene>
    <name evidence="19 21" type="primary">cobS</name>
    <name evidence="21" type="ORF">HZU44_21085</name>
</gene>
<evidence type="ECO:0000256" key="16">
    <source>
        <dbReference type="ARBA" id="ARBA00032853"/>
    </source>
</evidence>
<evidence type="ECO:0000256" key="15">
    <source>
        <dbReference type="ARBA" id="ARBA00032605"/>
    </source>
</evidence>
<dbReference type="Pfam" id="PF02654">
    <property type="entry name" value="CobS"/>
    <property type="match status" value="1"/>
</dbReference>
<keyword evidence="7 19" id="KW-1003">Cell membrane</keyword>
<evidence type="ECO:0000256" key="7">
    <source>
        <dbReference type="ARBA" id="ARBA00022475"/>
    </source>
</evidence>
<comment type="pathway">
    <text evidence="3 19">Cofactor biosynthesis; adenosylcobalamin biosynthesis; adenosylcobalamin from cob(II)yrinate a,c-diamide: step 7/7.</text>
</comment>
<sequence length="278" mass="26590">MPAEPHPGDAAPGGGHTGDGATSGGGRAGDGIRLALTTFTVLPVRAGRVDRVTAGTAMALAPAVGALLGAALAGVLLLLGAVAPPLVAAAVTVGAGALLTRGLHLDGLADTVDALGSYRRGAAALEIMKKPDVGPFGVAALVVVLLVQAAALAELASRSGPAALAAMVAATAAGRLGVTLACRRGVPAARPDGLGALVAGTVGPVAAVVGTAAVALVAVAAVPGRPWQGPVAVLAALAVAVLLLRHAVRRLGGITGDVLGAAVEVVTTLVYLGLASTR</sequence>
<name>A0A7D6CDC0_9ACTN</name>
<dbReference type="GO" id="GO:0051073">
    <property type="term" value="F:adenosylcobinamide-GDP ribazoletransferase activity"/>
    <property type="evidence" value="ECO:0007669"/>
    <property type="project" value="UniProtKB-UniRule"/>
</dbReference>
<evidence type="ECO:0000256" key="17">
    <source>
        <dbReference type="ARBA" id="ARBA00048623"/>
    </source>
</evidence>
<feature type="transmembrane region" description="Helical" evidence="19">
    <location>
        <begin position="194"/>
        <end position="221"/>
    </location>
</feature>
<feature type="region of interest" description="Disordered" evidence="20">
    <location>
        <begin position="1"/>
        <end position="24"/>
    </location>
</feature>
<comment type="catalytic activity">
    <reaction evidence="18 19">
        <text>alpha-ribazole 5'-phosphate + adenosylcob(III)inamide-GDP = adenosylcob(III)alamin 5'-phosphate + GMP + H(+)</text>
        <dbReference type="Rhea" id="RHEA:23560"/>
        <dbReference type="ChEBI" id="CHEBI:15378"/>
        <dbReference type="ChEBI" id="CHEBI:57918"/>
        <dbReference type="ChEBI" id="CHEBI:58115"/>
        <dbReference type="ChEBI" id="CHEBI:60487"/>
        <dbReference type="ChEBI" id="CHEBI:60493"/>
        <dbReference type="EC" id="2.7.8.26"/>
    </reaction>
</comment>
<dbReference type="UniPathway" id="UPA00148">
    <property type="reaction ID" value="UER00238"/>
</dbReference>
<proteinExistence type="inferred from homology"/>
<keyword evidence="12 19" id="KW-1133">Transmembrane helix</keyword>
<comment type="function">
    <text evidence="14 19">Joins adenosylcobinamide-GDP and alpha-ribazole to generate adenosylcobalamin (Ado-cobalamin). Also synthesizes adenosylcobalamin 5'-phosphate from adenosylcobinamide-GDP and alpha-ribazole 5'-phosphate.</text>
</comment>
<evidence type="ECO:0000256" key="4">
    <source>
        <dbReference type="ARBA" id="ARBA00010561"/>
    </source>
</evidence>
<keyword evidence="11 19" id="KW-0460">Magnesium</keyword>
<feature type="compositionally biased region" description="Gly residues" evidence="20">
    <location>
        <begin position="11"/>
        <end position="24"/>
    </location>
</feature>
<comment type="cofactor">
    <cofactor evidence="1 19">
        <name>Mg(2+)</name>
        <dbReference type="ChEBI" id="CHEBI:18420"/>
    </cofactor>
</comment>
<dbReference type="HAMAP" id="MF_00719">
    <property type="entry name" value="CobS"/>
    <property type="match status" value="1"/>
</dbReference>
<evidence type="ECO:0000256" key="14">
    <source>
        <dbReference type="ARBA" id="ARBA00025228"/>
    </source>
</evidence>
<evidence type="ECO:0000256" key="5">
    <source>
        <dbReference type="ARBA" id="ARBA00013200"/>
    </source>
</evidence>
<protein>
    <recommendedName>
        <fullName evidence="6 19">Adenosylcobinamide-GDP ribazoletransferase</fullName>
        <ecNumber evidence="5 19">2.7.8.26</ecNumber>
    </recommendedName>
    <alternativeName>
        <fullName evidence="16 19">Cobalamin synthase</fullName>
    </alternativeName>
    <alternativeName>
        <fullName evidence="15 19">Cobalamin-5'-phosphate synthase</fullName>
    </alternativeName>
</protein>
<dbReference type="InterPro" id="IPR003805">
    <property type="entry name" value="CobS"/>
</dbReference>
<evidence type="ECO:0000256" key="3">
    <source>
        <dbReference type="ARBA" id="ARBA00004663"/>
    </source>
</evidence>